<dbReference type="EMBL" id="KV448124">
    <property type="protein sequence ID" value="OAX44567.1"/>
    <property type="molecule type" value="Genomic_DNA"/>
</dbReference>
<evidence type="ECO:0000313" key="2">
    <source>
        <dbReference type="Proteomes" id="UP000092154"/>
    </source>
</evidence>
<organism evidence="1 2">
    <name type="scientific">Rhizopogon vinicolor AM-OR11-026</name>
    <dbReference type="NCBI Taxonomy" id="1314800"/>
    <lineage>
        <taxon>Eukaryota</taxon>
        <taxon>Fungi</taxon>
        <taxon>Dikarya</taxon>
        <taxon>Basidiomycota</taxon>
        <taxon>Agaricomycotina</taxon>
        <taxon>Agaricomycetes</taxon>
        <taxon>Agaricomycetidae</taxon>
        <taxon>Boletales</taxon>
        <taxon>Suillineae</taxon>
        <taxon>Rhizopogonaceae</taxon>
        <taxon>Rhizopogon</taxon>
    </lineage>
</organism>
<gene>
    <name evidence="1" type="ORF">K503DRAFT_306532</name>
</gene>
<dbReference type="AlphaFoldDB" id="A0A1B7NI25"/>
<dbReference type="Proteomes" id="UP000092154">
    <property type="component" value="Unassembled WGS sequence"/>
</dbReference>
<dbReference type="Gene3D" id="1.10.510.10">
    <property type="entry name" value="Transferase(Phosphotransferase) domain 1"/>
    <property type="match status" value="1"/>
</dbReference>
<accession>A0A1B7NI25</accession>
<sequence length="130" mass="14348">MMRLHHASTHPGRDHVTLCLVDFTVTDIHGSRLCLAFEAMGTFHSASRKMPVVIVKNMTRQLLLALDASAKQSTLVTSSPTIFWNSSTLDYDTCRSEIGQYSCGTFRCGRGDSAGQEPDRWSSTLNGHQS</sequence>
<name>A0A1B7NI25_9AGAM</name>
<reference evidence="1 2" key="1">
    <citation type="submission" date="2016-06" db="EMBL/GenBank/DDBJ databases">
        <title>Comparative genomics of the ectomycorrhizal sister species Rhizopogon vinicolor and Rhizopogon vesiculosus (Basidiomycota: Boletales) reveals a divergence of the mating type B locus.</title>
        <authorList>
            <consortium name="DOE Joint Genome Institute"/>
            <person name="Mujic A.B."/>
            <person name="Kuo A."/>
            <person name="Tritt A."/>
            <person name="Lipzen A."/>
            <person name="Chen C."/>
            <person name="Johnson J."/>
            <person name="Sharma A."/>
            <person name="Barry K."/>
            <person name="Grigoriev I.V."/>
            <person name="Spatafora J.W."/>
        </authorList>
    </citation>
    <scope>NUCLEOTIDE SEQUENCE [LARGE SCALE GENOMIC DNA]</scope>
    <source>
        <strain evidence="1 2">AM-OR11-026</strain>
    </source>
</reference>
<protein>
    <submittedName>
        <fullName evidence="1">Uncharacterized protein</fullName>
    </submittedName>
</protein>
<keyword evidence="2" id="KW-1185">Reference proteome</keyword>
<proteinExistence type="predicted"/>
<evidence type="ECO:0000313" key="1">
    <source>
        <dbReference type="EMBL" id="OAX44567.1"/>
    </source>
</evidence>
<dbReference type="InParanoid" id="A0A1B7NI25"/>
<dbReference type="Gene3D" id="3.30.200.20">
    <property type="entry name" value="Phosphorylase Kinase, domain 1"/>
    <property type="match status" value="1"/>
</dbReference>